<name>F0W4G0_9STRA</name>
<protein>
    <submittedName>
        <fullName evidence="3">Uncharacterized protein AlNc14C17G1802</fullName>
    </submittedName>
</protein>
<evidence type="ECO:0000259" key="1">
    <source>
        <dbReference type="Pfam" id="PF24573"/>
    </source>
</evidence>
<dbReference type="InterPro" id="IPR056497">
    <property type="entry name" value="HEAT_DAAF5"/>
</dbReference>
<evidence type="ECO:0000313" key="3">
    <source>
        <dbReference type="EMBL" id="CCA15993.1"/>
    </source>
</evidence>
<evidence type="ECO:0000259" key="2">
    <source>
        <dbReference type="Pfam" id="PF25757"/>
    </source>
</evidence>
<accession>F0W4G0</accession>
<dbReference type="CDD" id="cd21455">
    <property type="entry name" value="DLC-like_DYNLT1_DYNLT3"/>
    <property type="match status" value="1"/>
</dbReference>
<reference evidence="3" key="2">
    <citation type="submission" date="2011-02" db="EMBL/GenBank/DDBJ databases">
        <authorList>
            <person name="MacLean D."/>
        </authorList>
    </citation>
    <scope>NUCLEOTIDE SEQUENCE</scope>
</reference>
<dbReference type="InterPro" id="IPR052623">
    <property type="entry name" value="DAAF5"/>
</dbReference>
<dbReference type="InterPro" id="IPR016024">
    <property type="entry name" value="ARM-type_fold"/>
</dbReference>
<dbReference type="Pfam" id="PF03645">
    <property type="entry name" value="Tctex-1"/>
    <property type="match status" value="1"/>
</dbReference>
<dbReference type="Gene3D" id="3.30.1140.40">
    <property type="entry name" value="Tctex-1"/>
    <property type="match status" value="1"/>
</dbReference>
<proteinExistence type="predicted"/>
<dbReference type="EMBL" id="FR824062">
    <property type="protein sequence ID" value="CCA15993.1"/>
    <property type="molecule type" value="Genomic_DNA"/>
</dbReference>
<dbReference type="InterPro" id="IPR011989">
    <property type="entry name" value="ARM-like"/>
</dbReference>
<feature type="domain" description="Dynein axonemal assembly factor 5 TPR repeats" evidence="2">
    <location>
        <begin position="232"/>
        <end position="521"/>
    </location>
</feature>
<dbReference type="AlphaFoldDB" id="F0W4G0"/>
<reference evidence="3" key="1">
    <citation type="journal article" date="2011" name="PLoS Biol.">
        <title>Gene gain and loss during evolution of obligate parasitism in the white rust pathogen of Arabidopsis thaliana.</title>
        <authorList>
            <person name="Kemen E."/>
            <person name="Gardiner A."/>
            <person name="Schultz-Larsen T."/>
            <person name="Kemen A.C."/>
            <person name="Balmuth A.L."/>
            <person name="Robert-Seilaniantz A."/>
            <person name="Bailey K."/>
            <person name="Holub E."/>
            <person name="Studholme D.J."/>
            <person name="Maclean D."/>
            <person name="Jones J.D."/>
        </authorList>
    </citation>
    <scope>NUCLEOTIDE SEQUENCE</scope>
</reference>
<sequence length="1064" mass="120358">MIGMIDLINGVILTSVVIRDKAIVQTHRSNSNQESGAPSNKLWYDSRFGCERSRIRSPAGPILLPAFDRSGKLILSSFTQRYLIQSRQAARVMDLTDTEFSHQSALSIAKSAIETSLKDCVYNRKKVLDWSNALVAAVLLGLQSLNKPLKYAVTCVLMQKTGAGLVTSASCFWDPISDGLCTVLWENATIYCIVTVIPSQRHKVMERPAELRADLQPVYDALSIKMQHDINCISDPDRHLRRRSLEKLYRSLHGSELNVHQDILREFFRCNLKKPLLSCASADPIEKCRELSLQMIGHFIEKEAVTCTQDDLQDLVNLLHARLGKIPYPEPTEEIRLLILRIYTEYMRKIAMQEPLISLRDVISDICNALGKAALDPYPDVKKAVSECIIVVSKHWPKDVKLQLGTVIKPLIGNLKHQHSRIRVYTLQAIQQIIPCGSEALPLIFQELLEPALKKLMFDNAPAVRKQLNVAVATWMDEIEGSKKYHGILFPIFLSAFVDESTDVRNSGLQQMQKYSEKWMRRCSDGEQESEIILDEAVPILPWCDDVDTLQGSRLLAISILNDTTMNQFLEKTLDWTIQVKEKYLKISGVYYALIGRHVNKYLEKIFNALSTVCQHEEPMIIDAVRQICIIIGKHADQELVLSSLIQMLSGKKTGTDTSHHRARGLTLLGMTIEGMDDFRDQRNDLNIVLEALTATNQQCSDTEALGELAYVIASIIDKIASLILTDNQRIFKIFWILNNIMAVSKVTSSAYGSAEDTLMKISNATNESVQQLYGIFQQQLLDGMHINTEKLTRWDKSDREYLLFDFVCRRSGKFVADNMEKLIPAILLHLDSATEPSLRLAFLALLQTLLECENSRMAFKVYSRSVILEGITPNIIWKGGREAATIRKVAMACLYTIFRHQLADQSCLFETAPEIFPVLKSLLDDFDANTRHLVCLTFEYLFQALPGRLGEEPVHQLYSELLKRLDDSSDIVRKAACKTLIAFSQASPPEYFAGTVIEYILNNLFIHLDDPDVSIQSAIFEVLKHAAKINAALVVEKAKENQSRHRSPHYCDQLIMLHHVLNP</sequence>
<dbReference type="InterPro" id="IPR038586">
    <property type="entry name" value="Tctex-1-like_sf"/>
</dbReference>
<dbReference type="InterPro" id="IPR057978">
    <property type="entry name" value="TPR_DAAF5"/>
</dbReference>
<dbReference type="Pfam" id="PF25757">
    <property type="entry name" value="TPR_DNAAF5"/>
    <property type="match status" value="1"/>
</dbReference>
<dbReference type="PANTHER" id="PTHR16216">
    <property type="entry name" value="DYNEIN ASSEMBLY FACTOR 5, AXONEMAL"/>
    <property type="match status" value="1"/>
</dbReference>
<dbReference type="HOGENOM" id="CLU_010823_2_0_1"/>
<dbReference type="PANTHER" id="PTHR16216:SF2">
    <property type="entry name" value="DYNEIN AXONEMAL ASSEMBLY FACTOR 5"/>
    <property type="match status" value="1"/>
</dbReference>
<dbReference type="InterPro" id="IPR005334">
    <property type="entry name" value="Tctex-1-like"/>
</dbReference>
<dbReference type="SUPFAM" id="SSF48371">
    <property type="entry name" value="ARM repeat"/>
    <property type="match status" value="2"/>
</dbReference>
<dbReference type="Pfam" id="PF24573">
    <property type="entry name" value="HEAT_DAAF5"/>
    <property type="match status" value="1"/>
</dbReference>
<dbReference type="Gene3D" id="1.25.10.10">
    <property type="entry name" value="Leucine-rich Repeat Variant"/>
    <property type="match status" value="2"/>
</dbReference>
<gene>
    <name evidence="3" type="primary">AlNc14C17G1802</name>
    <name evidence="3" type="ORF">ALNC14_021360</name>
</gene>
<organism evidence="3">
    <name type="scientific">Albugo laibachii Nc14</name>
    <dbReference type="NCBI Taxonomy" id="890382"/>
    <lineage>
        <taxon>Eukaryota</taxon>
        <taxon>Sar</taxon>
        <taxon>Stramenopiles</taxon>
        <taxon>Oomycota</taxon>
        <taxon>Peronosporomycetes</taxon>
        <taxon>Albuginales</taxon>
        <taxon>Albuginaceae</taxon>
        <taxon>Albugo</taxon>
    </lineage>
</organism>
<feature type="domain" description="Dynein axonemal assembly factor 5 HEAT-repeat" evidence="1">
    <location>
        <begin position="566"/>
        <end position="744"/>
    </location>
</feature>